<proteinExistence type="predicted"/>
<reference evidence="1 2" key="1">
    <citation type="submission" date="2015-01" db="EMBL/GenBank/DDBJ databases">
        <authorList>
            <person name="Xiang T."/>
            <person name="Song Y."/>
            <person name="Huang L."/>
            <person name="Wang B."/>
            <person name="Wu P."/>
        </authorList>
    </citation>
    <scope>NUCLEOTIDE SEQUENCE [LARGE SCALE GENOMIC DNA]</scope>
    <source>
        <strain evidence="1 2">Cc12</strain>
    </source>
</reference>
<sequence>MFEKLKKRWNVTSNRQVVIILLVFAITGSVSAKLGKPICDYLNIYPHTFHPMLYWIIRLIIILPIYQVILLIVGAVFGQFRFFWEFEKRMFRIGQKTKKTVKRQP</sequence>
<name>A0A0B7HQS1_9FLAO</name>
<protein>
    <submittedName>
        <fullName evidence="1">Uncharacterized protein</fullName>
    </submittedName>
</protein>
<dbReference type="InterPro" id="IPR046714">
    <property type="entry name" value="DUF6787"/>
</dbReference>
<dbReference type="EMBL" id="CDOE01000079">
    <property type="protein sequence ID" value="CEN40989.1"/>
    <property type="molecule type" value="Genomic_DNA"/>
</dbReference>
<dbReference type="Proteomes" id="UP000044026">
    <property type="component" value="Unassembled WGS sequence"/>
</dbReference>
<dbReference type="Pfam" id="PF20584">
    <property type="entry name" value="DUF6787"/>
    <property type="match status" value="1"/>
</dbReference>
<dbReference type="RefSeq" id="WP_042001982.1">
    <property type="nucleotide sequence ID" value="NZ_CP022382.1"/>
</dbReference>
<evidence type="ECO:0000313" key="1">
    <source>
        <dbReference type="EMBL" id="CEN40989.1"/>
    </source>
</evidence>
<organism evidence="1 2">
    <name type="scientific">Capnocytophaga canimorsus</name>
    <dbReference type="NCBI Taxonomy" id="28188"/>
    <lineage>
        <taxon>Bacteria</taxon>
        <taxon>Pseudomonadati</taxon>
        <taxon>Bacteroidota</taxon>
        <taxon>Flavobacteriia</taxon>
        <taxon>Flavobacteriales</taxon>
        <taxon>Flavobacteriaceae</taxon>
        <taxon>Capnocytophaga</taxon>
    </lineage>
</organism>
<evidence type="ECO:0000313" key="2">
    <source>
        <dbReference type="Proteomes" id="UP000044026"/>
    </source>
</evidence>
<dbReference type="AlphaFoldDB" id="A0A0B7HQS1"/>
<dbReference type="GeneID" id="69580338"/>
<accession>A0A0B7HQS1</accession>
<gene>
    <name evidence="1" type="ORF">CCAN12_800017</name>
</gene>